<evidence type="ECO:0000256" key="6">
    <source>
        <dbReference type="PROSITE-ProRule" id="PRU00169"/>
    </source>
</evidence>
<dbReference type="InterPro" id="IPR002078">
    <property type="entry name" value="Sigma_54_int"/>
</dbReference>
<dbReference type="PROSITE" id="PS50110">
    <property type="entry name" value="RESPONSE_REGULATORY"/>
    <property type="match status" value="1"/>
</dbReference>
<dbReference type="InterPro" id="IPR058031">
    <property type="entry name" value="AAA_lid_NorR"/>
</dbReference>
<dbReference type="Gene3D" id="3.40.50.2300">
    <property type="match status" value="1"/>
</dbReference>
<dbReference type="CDD" id="cd00009">
    <property type="entry name" value="AAA"/>
    <property type="match status" value="1"/>
</dbReference>
<proteinExistence type="predicted"/>
<dbReference type="PROSITE" id="PS50045">
    <property type="entry name" value="SIGMA54_INTERACT_4"/>
    <property type="match status" value="1"/>
</dbReference>
<dbReference type="InterPro" id="IPR001789">
    <property type="entry name" value="Sig_transdc_resp-reg_receiver"/>
</dbReference>
<sequence length="452" mass="51260">MKNTPFKIFILDDDVWYSELLEYHLALNPDYEIKKFHSAKDFFASLHERPDVVTVDYSLPDKNGGEVLARVKERNPDTQVIIISGQEDVATAVALLKQGAYDYIVKDEETAERLWNTINKIRENVSLREEIDHLREEIGQKYDFGKVIIGNSEAIKKVFSLMDKATKTNITVSINGETGTGKELVAKAIHYNGIRKKQPYVAVNVAAIPKELIESELFGHEKGAFTGATARRIGRFEEANKGTIFLDEIGELDISLQAKLLRVLQEKEITRVGGNSVVAVDVRIIVATHKNLAQEVSKGTFREDLYYRLLGLPINLPPLRERGTDILVLARHFMDEFAKENNIPRKSLSAKAQEKILSYAFPGNVRELKAIVELAMVLADHDEIQEQDINLSVGNSNKDFLAKEQSLKVYTTRIIQYFLDKYDYNVLLVAEKLDIGKSTIYRMIQSNELKVK</sequence>
<dbReference type="PANTHER" id="PTHR32071">
    <property type="entry name" value="TRANSCRIPTIONAL REGULATORY PROTEIN"/>
    <property type="match status" value="1"/>
</dbReference>
<dbReference type="CDD" id="cd00156">
    <property type="entry name" value="REC"/>
    <property type="match status" value="1"/>
</dbReference>
<evidence type="ECO:0000259" key="8">
    <source>
        <dbReference type="PROSITE" id="PS50110"/>
    </source>
</evidence>
<dbReference type="SMART" id="SM00448">
    <property type="entry name" value="REC"/>
    <property type="match status" value="1"/>
</dbReference>
<dbReference type="SUPFAM" id="SSF52540">
    <property type="entry name" value="P-loop containing nucleoside triphosphate hydrolases"/>
    <property type="match status" value="1"/>
</dbReference>
<keyword evidence="3" id="KW-0805">Transcription regulation</keyword>
<gene>
    <name evidence="9" type="ORF">ABS362_12100</name>
</gene>
<evidence type="ECO:0000256" key="2">
    <source>
        <dbReference type="ARBA" id="ARBA00022840"/>
    </source>
</evidence>
<evidence type="ECO:0000259" key="7">
    <source>
        <dbReference type="PROSITE" id="PS50045"/>
    </source>
</evidence>
<feature type="domain" description="Response regulatory" evidence="8">
    <location>
        <begin position="7"/>
        <end position="121"/>
    </location>
</feature>
<keyword evidence="1" id="KW-0547">Nucleotide-binding</keyword>
<protein>
    <submittedName>
        <fullName evidence="9">Sigma-54 dependent transcriptional regulator</fullName>
    </submittedName>
</protein>
<organism evidence="9 10">
    <name type="scientific">Pontibacter populi</name>
    <dbReference type="NCBI Taxonomy" id="890055"/>
    <lineage>
        <taxon>Bacteria</taxon>
        <taxon>Pseudomonadati</taxon>
        <taxon>Bacteroidota</taxon>
        <taxon>Cytophagia</taxon>
        <taxon>Cytophagales</taxon>
        <taxon>Hymenobacteraceae</taxon>
        <taxon>Pontibacter</taxon>
    </lineage>
</organism>
<evidence type="ECO:0000313" key="10">
    <source>
        <dbReference type="Proteomes" id="UP001476807"/>
    </source>
</evidence>
<evidence type="ECO:0000256" key="3">
    <source>
        <dbReference type="ARBA" id="ARBA00023015"/>
    </source>
</evidence>
<dbReference type="Proteomes" id="UP001476807">
    <property type="component" value="Unassembled WGS sequence"/>
</dbReference>
<dbReference type="SUPFAM" id="SSF46689">
    <property type="entry name" value="Homeodomain-like"/>
    <property type="match status" value="1"/>
</dbReference>
<accession>A0ABV1RW52</accession>
<keyword evidence="6" id="KW-0597">Phosphoprotein</keyword>
<comment type="caution">
    <text evidence="9">The sequence shown here is derived from an EMBL/GenBank/DDBJ whole genome shotgun (WGS) entry which is preliminary data.</text>
</comment>
<dbReference type="RefSeq" id="WP_350412740.1">
    <property type="nucleotide sequence ID" value="NZ_JBEOKT010000010.1"/>
</dbReference>
<dbReference type="Pfam" id="PF00072">
    <property type="entry name" value="Response_reg"/>
    <property type="match status" value="1"/>
</dbReference>
<dbReference type="SUPFAM" id="SSF52172">
    <property type="entry name" value="CheY-like"/>
    <property type="match status" value="1"/>
</dbReference>
<keyword evidence="2" id="KW-0067">ATP-binding</keyword>
<dbReference type="Gene3D" id="3.40.50.300">
    <property type="entry name" value="P-loop containing nucleotide triphosphate hydrolases"/>
    <property type="match status" value="1"/>
</dbReference>
<keyword evidence="10" id="KW-1185">Reference proteome</keyword>
<dbReference type="InterPro" id="IPR027417">
    <property type="entry name" value="P-loop_NTPase"/>
</dbReference>
<dbReference type="SMART" id="SM00382">
    <property type="entry name" value="AAA"/>
    <property type="match status" value="1"/>
</dbReference>
<evidence type="ECO:0000256" key="1">
    <source>
        <dbReference type="ARBA" id="ARBA00022741"/>
    </source>
</evidence>
<keyword evidence="5" id="KW-0804">Transcription</keyword>
<evidence type="ECO:0000256" key="4">
    <source>
        <dbReference type="ARBA" id="ARBA00023125"/>
    </source>
</evidence>
<name>A0ABV1RW52_9BACT</name>
<feature type="modified residue" description="4-aspartylphosphate" evidence="6">
    <location>
        <position position="56"/>
    </location>
</feature>
<keyword evidence="4" id="KW-0238">DNA-binding</keyword>
<reference evidence="9 10" key="1">
    <citation type="submission" date="2024-06" db="EMBL/GenBank/DDBJ databases">
        <title>Pontibacter populi HYL7-15.</title>
        <authorList>
            <person name="Kim M.K."/>
        </authorList>
    </citation>
    <scope>NUCLEOTIDE SEQUENCE [LARGE SCALE GENOMIC DNA]</scope>
    <source>
        <strain evidence="9 10">HYL7-15</strain>
    </source>
</reference>
<feature type="domain" description="Sigma-54 factor interaction" evidence="7">
    <location>
        <begin position="148"/>
        <end position="377"/>
    </location>
</feature>
<evidence type="ECO:0000313" key="9">
    <source>
        <dbReference type="EMBL" id="MER2998290.1"/>
    </source>
</evidence>
<dbReference type="InterPro" id="IPR011006">
    <property type="entry name" value="CheY-like_superfamily"/>
</dbReference>
<dbReference type="Gene3D" id="1.10.8.60">
    <property type="match status" value="1"/>
</dbReference>
<dbReference type="InterPro" id="IPR003593">
    <property type="entry name" value="AAA+_ATPase"/>
</dbReference>
<dbReference type="Pfam" id="PF00158">
    <property type="entry name" value="Sigma54_activat"/>
    <property type="match status" value="1"/>
</dbReference>
<dbReference type="PROSITE" id="PS00688">
    <property type="entry name" value="SIGMA54_INTERACT_3"/>
    <property type="match status" value="1"/>
</dbReference>
<dbReference type="EMBL" id="JBEOKT010000010">
    <property type="protein sequence ID" value="MER2998290.1"/>
    <property type="molecule type" value="Genomic_DNA"/>
</dbReference>
<dbReference type="InterPro" id="IPR025943">
    <property type="entry name" value="Sigma_54_int_dom_ATP-bd_2"/>
</dbReference>
<dbReference type="PROSITE" id="PS00676">
    <property type="entry name" value="SIGMA54_INTERACT_2"/>
    <property type="match status" value="1"/>
</dbReference>
<evidence type="ECO:0000256" key="5">
    <source>
        <dbReference type="ARBA" id="ARBA00023163"/>
    </source>
</evidence>
<dbReference type="InterPro" id="IPR025944">
    <property type="entry name" value="Sigma_54_int_dom_CS"/>
</dbReference>
<dbReference type="InterPro" id="IPR009057">
    <property type="entry name" value="Homeodomain-like_sf"/>
</dbReference>
<dbReference type="Pfam" id="PF25601">
    <property type="entry name" value="AAA_lid_14"/>
    <property type="match status" value="1"/>
</dbReference>